<name>A0A438JKJ5_VITVI</name>
<dbReference type="InterPro" id="IPR036638">
    <property type="entry name" value="HLH_DNA-bd_sf"/>
</dbReference>
<organism evidence="7 8">
    <name type="scientific">Vitis vinifera</name>
    <name type="common">Grape</name>
    <dbReference type="NCBI Taxonomy" id="29760"/>
    <lineage>
        <taxon>Eukaryota</taxon>
        <taxon>Viridiplantae</taxon>
        <taxon>Streptophyta</taxon>
        <taxon>Embryophyta</taxon>
        <taxon>Tracheophyta</taxon>
        <taxon>Spermatophyta</taxon>
        <taxon>Magnoliopsida</taxon>
        <taxon>eudicotyledons</taxon>
        <taxon>Gunneridae</taxon>
        <taxon>Pentapetalae</taxon>
        <taxon>rosids</taxon>
        <taxon>Vitales</taxon>
        <taxon>Vitaceae</taxon>
        <taxon>Viteae</taxon>
        <taxon>Vitis</taxon>
    </lineage>
</organism>
<proteinExistence type="predicted"/>
<protein>
    <submittedName>
        <fullName evidence="7">Transcription factor bHLH30</fullName>
    </submittedName>
</protein>
<accession>A0A438JKJ5</accession>
<dbReference type="Proteomes" id="UP000288805">
    <property type="component" value="Unassembled WGS sequence"/>
</dbReference>
<dbReference type="Gene3D" id="4.10.280.10">
    <property type="entry name" value="Helix-loop-helix DNA-binding domain"/>
    <property type="match status" value="1"/>
</dbReference>
<evidence type="ECO:0000256" key="2">
    <source>
        <dbReference type="ARBA" id="ARBA00023015"/>
    </source>
</evidence>
<evidence type="ECO:0000256" key="5">
    <source>
        <dbReference type="ARBA" id="ARBA00023242"/>
    </source>
</evidence>
<evidence type="ECO:0000259" key="6">
    <source>
        <dbReference type="PROSITE" id="PS50888"/>
    </source>
</evidence>
<gene>
    <name evidence="7" type="primary">BHLH30_2</name>
    <name evidence="7" type="ORF">CK203_015476</name>
</gene>
<dbReference type="Pfam" id="PF00010">
    <property type="entry name" value="HLH"/>
    <property type="match status" value="1"/>
</dbReference>
<dbReference type="PROSITE" id="PS50888">
    <property type="entry name" value="BHLH"/>
    <property type="match status" value="1"/>
</dbReference>
<evidence type="ECO:0000256" key="1">
    <source>
        <dbReference type="ARBA" id="ARBA00004123"/>
    </source>
</evidence>
<dbReference type="EMBL" id="QGNW01000038">
    <property type="protein sequence ID" value="RVX09475.1"/>
    <property type="molecule type" value="Genomic_DNA"/>
</dbReference>
<comment type="subcellular location">
    <subcellularLocation>
        <location evidence="1">Nucleus</location>
    </subcellularLocation>
</comment>
<feature type="domain" description="BHLH" evidence="6">
    <location>
        <begin position="64"/>
        <end position="179"/>
    </location>
</feature>
<reference evidence="7 8" key="1">
    <citation type="journal article" date="2018" name="PLoS Genet.">
        <title>Population sequencing reveals clonal diversity and ancestral inbreeding in the grapevine cultivar Chardonnay.</title>
        <authorList>
            <person name="Roach M.J."/>
            <person name="Johnson D.L."/>
            <person name="Bohlmann J."/>
            <person name="van Vuuren H.J."/>
            <person name="Jones S.J."/>
            <person name="Pretorius I.S."/>
            <person name="Schmidt S.A."/>
            <person name="Borneman A.R."/>
        </authorList>
    </citation>
    <scope>NUCLEOTIDE SEQUENCE [LARGE SCALE GENOMIC DNA]</scope>
    <source>
        <strain evidence="8">cv. Chardonnay</strain>
        <tissue evidence="7">Leaf</tissue>
    </source>
</reference>
<dbReference type="PANTHER" id="PTHR45844">
    <property type="entry name" value="TRANSCRIPTION FACTOR BHLH30"/>
    <property type="match status" value="1"/>
</dbReference>
<dbReference type="InterPro" id="IPR045847">
    <property type="entry name" value="AIG1-like"/>
</dbReference>
<sequence length="332" mass="37124">MEGFSTDFPGFSDGFSENSGYGAIIRGGSSSSSSLLVLDSERGELVRAPARLGPNEVKAEKAMVALKNHSEAERRRRGRINAHLATLRGIIPGTKKVNFVVWLIALQFYGSFPIKNNRIHFTGLIRFCCNFQLEFWNPCVAFGCLKDLFKFMTVDVEEMVFRMDKASLLGEVVSHLKELKRTAAEISKGFLVPMDIDEVRVEQQEGGLDEAPYSIKASLCCDYKPGVLSDLRRALDTVHLKTVRAEIATLGGRMKNVFVMTGCKDGNLEDTETRKLHANSVHQALRSVIDKFPASQDFSSRSTSSNKRQRISIFNSSSSSPFGDFWLVYRDW</sequence>
<dbReference type="InterPro" id="IPR011598">
    <property type="entry name" value="bHLH_dom"/>
</dbReference>
<dbReference type="SUPFAM" id="SSF47459">
    <property type="entry name" value="HLH, helix-loop-helix DNA-binding domain"/>
    <property type="match status" value="1"/>
</dbReference>
<keyword evidence="3" id="KW-0238">DNA-binding</keyword>
<evidence type="ECO:0000256" key="4">
    <source>
        <dbReference type="ARBA" id="ARBA00023163"/>
    </source>
</evidence>
<dbReference type="AlphaFoldDB" id="A0A438JKJ5"/>
<evidence type="ECO:0000313" key="7">
    <source>
        <dbReference type="EMBL" id="RVX09475.1"/>
    </source>
</evidence>
<comment type="caution">
    <text evidence="7">The sequence shown here is derived from an EMBL/GenBank/DDBJ whole genome shotgun (WGS) entry which is preliminary data.</text>
</comment>
<keyword evidence="5" id="KW-0539">Nucleus</keyword>
<evidence type="ECO:0000313" key="8">
    <source>
        <dbReference type="Proteomes" id="UP000288805"/>
    </source>
</evidence>
<keyword evidence="4" id="KW-0804">Transcription</keyword>
<dbReference type="SMART" id="SM00353">
    <property type="entry name" value="HLH"/>
    <property type="match status" value="1"/>
</dbReference>
<dbReference type="GO" id="GO:0003677">
    <property type="term" value="F:DNA binding"/>
    <property type="evidence" value="ECO:0007669"/>
    <property type="project" value="UniProtKB-KW"/>
</dbReference>
<dbReference type="GO" id="GO:0046983">
    <property type="term" value="F:protein dimerization activity"/>
    <property type="evidence" value="ECO:0007669"/>
    <property type="project" value="InterPro"/>
</dbReference>
<dbReference type="GO" id="GO:0005634">
    <property type="term" value="C:nucleus"/>
    <property type="evidence" value="ECO:0007669"/>
    <property type="project" value="UniProtKB-SubCell"/>
</dbReference>
<evidence type="ECO:0000256" key="3">
    <source>
        <dbReference type="ARBA" id="ARBA00023125"/>
    </source>
</evidence>
<dbReference type="GO" id="GO:0003700">
    <property type="term" value="F:DNA-binding transcription factor activity"/>
    <property type="evidence" value="ECO:0007669"/>
    <property type="project" value="InterPro"/>
</dbReference>
<keyword evidence="2" id="KW-0805">Transcription regulation</keyword>
<dbReference type="PANTHER" id="PTHR45844:SF3">
    <property type="entry name" value="BHLH DOMAIN-CONTAINING PROTEIN"/>
    <property type="match status" value="1"/>
</dbReference>